<dbReference type="AlphaFoldDB" id="A0A0F3MGD6"/>
<dbReference type="PATRIC" id="fig|1359168.3.peg.865"/>
<evidence type="ECO:0000313" key="1">
    <source>
        <dbReference type="EMBL" id="KJV54820.1"/>
    </source>
</evidence>
<gene>
    <name evidence="1" type="ORF">OCHUTO_1062</name>
</gene>
<protein>
    <submittedName>
        <fullName evidence="1">Uncharacterized protein</fullName>
    </submittedName>
</protein>
<dbReference type="STRING" id="1359168.OCHUTO_1062"/>
<name>A0A0F3MGD6_9RICK</name>
<organism evidence="1 2">
    <name type="scientific">Orientia chuto str. Dubai</name>
    <dbReference type="NCBI Taxonomy" id="1359168"/>
    <lineage>
        <taxon>Bacteria</taxon>
        <taxon>Pseudomonadati</taxon>
        <taxon>Pseudomonadota</taxon>
        <taxon>Alphaproteobacteria</taxon>
        <taxon>Rickettsiales</taxon>
        <taxon>Rickettsiaceae</taxon>
        <taxon>Rickettsieae</taxon>
        <taxon>Orientia</taxon>
    </lineage>
</organism>
<keyword evidence="2" id="KW-1185">Reference proteome</keyword>
<dbReference type="EMBL" id="LANP01000035">
    <property type="protein sequence ID" value="KJV54820.1"/>
    <property type="molecule type" value="Genomic_DNA"/>
</dbReference>
<sequence length="63" mass="7458">MRSYHKVLKVARTISSVYAVEYELQDNELLEIEISEYGLTRISLKFDKINDIFAYQQDAAEIW</sequence>
<evidence type="ECO:0000313" key="2">
    <source>
        <dbReference type="Proteomes" id="UP000033616"/>
    </source>
</evidence>
<comment type="caution">
    <text evidence="1">The sequence shown here is derived from an EMBL/GenBank/DDBJ whole genome shotgun (WGS) entry which is preliminary data.</text>
</comment>
<accession>A0A0F3MGD6</accession>
<dbReference type="Proteomes" id="UP000033616">
    <property type="component" value="Unassembled WGS sequence"/>
</dbReference>
<proteinExistence type="predicted"/>
<dbReference type="RefSeq" id="WP_232297005.1">
    <property type="nucleotide sequence ID" value="NZ_LANP01000035.1"/>
</dbReference>
<reference evidence="1 2" key="1">
    <citation type="submission" date="2015-02" db="EMBL/GenBank/DDBJ databases">
        <title>Genome Sequencing of Rickettsiales.</title>
        <authorList>
            <person name="Daugherty S.C."/>
            <person name="Su Q."/>
            <person name="Abolude K."/>
            <person name="Beier-Sexton M."/>
            <person name="Carlyon J.A."/>
            <person name="Carter R."/>
            <person name="Day N.P."/>
            <person name="Dumler S.J."/>
            <person name="Dyachenko V."/>
            <person name="Godinez A."/>
            <person name="Kurtti T.J."/>
            <person name="Lichay M."/>
            <person name="Mullins K.E."/>
            <person name="Ott S."/>
            <person name="Pappas-Brown V."/>
            <person name="Paris D.H."/>
            <person name="Patel P."/>
            <person name="Richards A.L."/>
            <person name="Sadzewicz L."/>
            <person name="Sears K."/>
            <person name="Seidman D."/>
            <person name="Sengamalay N."/>
            <person name="Stenos J."/>
            <person name="Tallon L.J."/>
            <person name="Vincent G."/>
            <person name="Fraser C.M."/>
            <person name="Munderloh U."/>
            <person name="Dunning-Hotopp J.C."/>
        </authorList>
    </citation>
    <scope>NUCLEOTIDE SEQUENCE [LARGE SCALE GENOMIC DNA]</scope>
    <source>
        <strain evidence="1 2">Fuller</strain>
    </source>
</reference>